<proteinExistence type="predicted"/>
<feature type="non-terminal residue" evidence="1">
    <location>
        <position position="240"/>
    </location>
</feature>
<reference evidence="1 2" key="1">
    <citation type="journal article" date="2021" name="Nat. Commun.">
        <title>Genetic determinants of endophytism in the Arabidopsis root mycobiome.</title>
        <authorList>
            <person name="Mesny F."/>
            <person name="Miyauchi S."/>
            <person name="Thiergart T."/>
            <person name="Pickel B."/>
            <person name="Atanasova L."/>
            <person name="Karlsson M."/>
            <person name="Huettel B."/>
            <person name="Barry K.W."/>
            <person name="Haridas S."/>
            <person name="Chen C."/>
            <person name="Bauer D."/>
            <person name="Andreopoulos W."/>
            <person name="Pangilinan J."/>
            <person name="LaButti K."/>
            <person name="Riley R."/>
            <person name="Lipzen A."/>
            <person name="Clum A."/>
            <person name="Drula E."/>
            <person name="Henrissat B."/>
            <person name="Kohler A."/>
            <person name="Grigoriev I.V."/>
            <person name="Martin F.M."/>
            <person name="Hacquard S."/>
        </authorList>
    </citation>
    <scope>NUCLEOTIDE SEQUENCE [LARGE SCALE GENOMIC DNA]</scope>
    <source>
        <strain evidence="1 2">MPI-SDFR-AT-0080</strain>
    </source>
</reference>
<dbReference type="EMBL" id="JAGTJR010000033">
    <property type="protein sequence ID" value="KAH7038479.1"/>
    <property type="molecule type" value="Genomic_DNA"/>
</dbReference>
<dbReference type="Proteomes" id="UP000774617">
    <property type="component" value="Unassembled WGS sequence"/>
</dbReference>
<organism evidence="1 2">
    <name type="scientific">Macrophomina phaseolina</name>
    <dbReference type="NCBI Taxonomy" id="35725"/>
    <lineage>
        <taxon>Eukaryota</taxon>
        <taxon>Fungi</taxon>
        <taxon>Dikarya</taxon>
        <taxon>Ascomycota</taxon>
        <taxon>Pezizomycotina</taxon>
        <taxon>Dothideomycetes</taxon>
        <taxon>Dothideomycetes incertae sedis</taxon>
        <taxon>Botryosphaeriales</taxon>
        <taxon>Botryosphaeriaceae</taxon>
        <taxon>Macrophomina</taxon>
    </lineage>
</organism>
<evidence type="ECO:0000313" key="1">
    <source>
        <dbReference type="EMBL" id="KAH7038479.1"/>
    </source>
</evidence>
<feature type="non-terminal residue" evidence="1">
    <location>
        <position position="1"/>
    </location>
</feature>
<keyword evidence="2" id="KW-1185">Reference proteome</keyword>
<comment type="caution">
    <text evidence="1">The sequence shown here is derived from an EMBL/GenBank/DDBJ whole genome shotgun (WGS) entry which is preliminary data.</text>
</comment>
<protein>
    <recommendedName>
        <fullName evidence="3">DUF3800 domain-containing protein</fullName>
    </recommendedName>
</protein>
<evidence type="ECO:0000313" key="2">
    <source>
        <dbReference type="Proteomes" id="UP000774617"/>
    </source>
</evidence>
<sequence>YRPAIYNLVLVDRRGYSPTANELQKVCDVMLDYVWPPQTGQHAEIAHAIDREVLADSDAALPELGPRKYLRTNRYAVSAVRQVKVDRFIAGLRQRINDIEEEDRDQPLTHPLQHFGWSQDSSVRIQHHLNHEQSNYIMGLTEAVCRYLYRKRELQRKYVLDAYPIVFLAEPEHAIAAEVLLTCLGDGYTNRGGEFAHQSAGESNYSAETIPSRTWENQARFVLESSPYVENMRSETRRVK</sequence>
<gene>
    <name evidence="1" type="ORF">B0J12DRAFT_544525</name>
</gene>
<accession>A0ABQ8FZ98</accession>
<evidence type="ECO:0008006" key="3">
    <source>
        <dbReference type="Google" id="ProtNLM"/>
    </source>
</evidence>
<name>A0ABQ8FZ98_9PEZI</name>